<dbReference type="EMBL" id="AP027080">
    <property type="protein sequence ID" value="BDU73293.1"/>
    <property type="molecule type" value="Genomic_DNA"/>
</dbReference>
<evidence type="ECO:0000313" key="3">
    <source>
        <dbReference type="Proteomes" id="UP001238179"/>
    </source>
</evidence>
<gene>
    <name evidence="2" type="ORF">METEAL_24670</name>
</gene>
<dbReference type="Pfam" id="PF13224">
    <property type="entry name" value="DUF4032"/>
    <property type="match status" value="1"/>
</dbReference>
<dbReference type="GO" id="GO:0016301">
    <property type="term" value="F:kinase activity"/>
    <property type="evidence" value="ECO:0007669"/>
    <property type="project" value="UniProtKB-KW"/>
</dbReference>
<dbReference type="Proteomes" id="UP001238179">
    <property type="component" value="Chromosome"/>
</dbReference>
<organism evidence="2 3">
    <name type="scientific">Mesoterricola silvestris</name>
    <dbReference type="NCBI Taxonomy" id="2927979"/>
    <lineage>
        <taxon>Bacteria</taxon>
        <taxon>Pseudomonadati</taxon>
        <taxon>Acidobacteriota</taxon>
        <taxon>Holophagae</taxon>
        <taxon>Holophagales</taxon>
        <taxon>Holophagaceae</taxon>
        <taxon>Mesoterricola</taxon>
    </lineage>
</organism>
<dbReference type="AlphaFoldDB" id="A0AA48H7P2"/>
<evidence type="ECO:0000259" key="1">
    <source>
        <dbReference type="Pfam" id="PF13224"/>
    </source>
</evidence>
<keyword evidence="3" id="KW-1185">Reference proteome</keyword>
<dbReference type="RefSeq" id="WP_316411944.1">
    <property type="nucleotide sequence ID" value="NZ_AP027080.1"/>
</dbReference>
<proteinExistence type="predicted"/>
<name>A0AA48H7P2_9BACT</name>
<accession>A0AA48H7P2</accession>
<protein>
    <submittedName>
        <fullName evidence="2">LPS kinase</fullName>
    </submittedName>
</protein>
<dbReference type="KEGG" id="msil:METEAL_24670"/>
<keyword evidence="2" id="KW-0808">Transferase</keyword>
<sequence>MTEAPGLLSILVRPGHPDFLDLPWEVDLAAWPGATDRSIELQRGLSRHEVQFVSYGGADVYAVKELPEGLAKKEYGALLEMQDRSLPAVEPVGHALAARPDGVRVSLLLTRYLDASHPYRVLFLNPGLERYRERLLDAMAGLLVRLHLAGAYWGDCSLSNVLFRRDAGQLGAYLVDAETSELHESLSDGQRRQDLMIMEDNVGGDLLDISMVTKLPDTLRPERFGANIRRRYESLWTEVNREVIVGVGERWRIQERVRALNALGFSIQEIKLIATGDRDKLAMRTVVTDRDYHRHRLHDLTGLVAQEAQAELILNEIEELKARLTLEGRRELPTSVAAFRWLTDSWEPVQRRLGSLVKTEADAAERYCQVLEHKWFLSEAAKADVGLDAALDDYLERFHPRKSRKARAR</sequence>
<dbReference type="Pfam" id="PF06293">
    <property type="entry name" value="Kdo"/>
    <property type="match status" value="1"/>
</dbReference>
<evidence type="ECO:0000313" key="2">
    <source>
        <dbReference type="EMBL" id="BDU73293.1"/>
    </source>
</evidence>
<keyword evidence="2" id="KW-0418">Kinase</keyword>
<reference evidence="3" key="1">
    <citation type="journal article" date="2023" name="Int. J. Syst. Evol. Microbiol.">
        <title>Mesoterricola silvestris gen. nov., sp. nov., Mesoterricola sediminis sp. nov., Geothrix oryzae sp. nov., Geothrix edaphica sp. nov., Geothrix rubra sp. nov., and Geothrix limicola sp. nov., six novel members of Acidobacteriota isolated from soils.</title>
        <authorList>
            <person name="Itoh H."/>
            <person name="Sugisawa Y."/>
            <person name="Mise K."/>
            <person name="Xu Z."/>
            <person name="Kuniyasu M."/>
            <person name="Ushijima N."/>
            <person name="Kawano K."/>
            <person name="Kobayashi E."/>
            <person name="Shiratori Y."/>
            <person name="Masuda Y."/>
            <person name="Senoo K."/>
        </authorList>
    </citation>
    <scope>NUCLEOTIDE SEQUENCE [LARGE SCALE GENOMIC DNA]</scope>
    <source>
        <strain evidence="3">W79</strain>
    </source>
</reference>
<dbReference type="SUPFAM" id="SSF56112">
    <property type="entry name" value="Protein kinase-like (PK-like)"/>
    <property type="match status" value="1"/>
</dbReference>
<feature type="domain" description="DUF4032" evidence="1">
    <location>
        <begin position="234"/>
        <end position="397"/>
    </location>
</feature>
<dbReference type="InterPro" id="IPR011009">
    <property type="entry name" value="Kinase-like_dom_sf"/>
</dbReference>
<dbReference type="InterPro" id="IPR025111">
    <property type="entry name" value="DUF4032"/>
</dbReference>